<evidence type="ECO:0000256" key="5">
    <source>
        <dbReference type="ARBA" id="ARBA00022833"/>
    </source>
</evidence>
<evidence type="ECO:0000259" key="9">
    <source>
        <dbReference type="PROSITE" id="PS52035"/>
    </source>
</evidence>
<keyword evidence="5" id="KW-0862">Zinc</keyword>
<evidence type="ECO:0000256" key="8">
    <source>
        <dbReference type="SAM" id="SignalP"/>
    </source>
</evidence>
<accession>A0A1I2G4Y5</accession>
<comment type="similarity">
    <text evidence="2 7">Belongs to the peptidase M14 family.</text>
</comment>
<dbReference type="GO" id="GO:0008270">
    <property type="term" value="F:zinc ion binding"/>
    <property type="evidence" value="ECO:0007669"/>
    <property type="project" value="InterPro"/>
</dbReference>
<dbReference type="PANTHER" id="PTHR11705">
    <property type="entry name" value="PROTEASE FAMILY M14 CARBOXYPEPTIDASE A,B"/>
    <property type="match status" value="1"/>
</dbReference>
<dbReference type="InterPro" id="IPR029062">
    <property type="entry name" value="Class_I_gatase-like"/>
</dbReference>
<keyword evidence="3" id="KW-0645">Protease</keyword>
<dbReference type="GO" id="GO:0006508">
    <property type="term" value="P:proteolysis"/>
    <property type="evidence" value="ECO:0007669"/>
    <property type="project" value="UniProtKB-KW"/>
</dbReference>
<evidence type="ECO:0000256" key="1">
    <source>
        <dbReference type="ARBA" id="ARBA00001947"/>
    </source>
</evidence>
<dbReference type="SUPFAM" id="SSF53187">
    <property type="entry name" value="Zn-dependent exopeptidases"/>
    <property type="match status" value="1"/>
</dbReference>
<dbReference type="CDD" id="cd06238">
    <property type="entry name" value="M14-like"/>
    <property type="match status" value="1"/>
</dbReference>
<sequence>MKHSLQSLLLILFFCISIPQTFAQSIQSPEQFLGYPLGSRFTPHHRILAYFEHLASSARDRVKFSQYGETYEHRPLTTAILSSPENMSRLEEIRTNNLKITGLMEGSPASDAKAIVWLSYNVHGNESVSSEAVMQTAYELLTSPKATAWLQNTVVILDPCINPDGRERYVNWYNQVVGEKPNVSPYAREHYEPSPTGRPNHYLFDLNRDWAWQSQKETQQRIALYQQWMPHIHADFHEMGVNSPYYFAPAAEPYHKEVTTWQRDFQVTIGKNHAKYFDQNNWLYFTKETFDLLYPSYGDTWPTFHGAIGMTYEQGGSGRAGLGIIMANGDTLTLKDRIDHHHVVGLSTVEATALNREKVVQEFKKYFDINNNNPTGTYKTFVISADNETNKVSELLAYLDKQQIRYGYAKGIPAKLSGYNYFTNKEENISLQKNDIIINTYQPKSTLVKVLFNPRTILSDSVTYDATAWAIPYSYGLKAFALSQKIEIEPFKGVVSQTSRPNIDRPYTYLAKWKSFKDLQFLVKLLNKGIKVRFAEKEFSLQNKKYDAGTLAITRTDNEFVKDFDNIVASVASEFNLPLDYASTGFANAGFDIGSSSMRFLKKPNIALLTGDGVQTNAFGELWHFFDQQLGYPANVINANTVNNIRLSDFDVMILPAGSYNAGLISQLRSWVQQGGRLIVLEEANFQFADNENFELKKAKIEQPKDEKEKKNLEEYLRKYGDRERTALSDYIATSIFKVAMDNTHPLGYGYDKEYYSLRQIAEGFEYLKSGWNVGVIKENAYIDGFTGYKAKQKLKNTLVFGVSEIGRGTVVHLVDNPIFRSSWANGRLLLGNAIFFVGQ</sequence>
<keyword evidence="11" id="KW-1185">Reference proteome</keyword>
<dbReference type="Gene3D" id="3.40.630.10">
    <property type="entry name" value="Zn peptidases"/>
    <property type="match status" value="1"/>
</dbReference>
<evidence type="ECO:0000256" key="7">
    <source>
        <dbReference type="PROSITE-ProRule" id="PRU01379"/>
    </source>
</evidence>
<proteinExistence type="inferred from homology"/>
<evidence type="ECO:0000313" key="11">
    <source>
        <dbReference type="Proteomes" id="UP000199513"/>
    </source>
</evidence>
<evidence type="ECO:0000256" key="6">
    <source>
        <dbReference type="ARBA" id="ARBA00023049"/>
    </source>
</evidence>
<dbReference type="PROSITE" id="PS52035">
    <property type="entry name" value="PEPTIDASE_M14"/>
    <property type="match status" value="1"/>
</dbReference>
<comment type="cofactor">
    <cofactor evidence="1">
        <name>Zn(2+)</name>
        <dbReference type="ChEBI" id="CHEBI:29105"/>
    </cofactor>
</comment>
<dbReference type="AlphaFoldDB" id="A0A1I2G4Y5"/>
<dbReference type="OrthoDB" id="9758209at2"/>
<organism evidence="10 11">
    <name type="scientific">Thermoflexibacter ruber</name>
    <dbReference type="NCBI Taxonomy" id="1003"/>
    <lineage>
        <taxon>Bacteria</taxon>
        <taxon>Pseudomonadati</taxon>
        <taxon>Bacteroidota</taxon>
        <taxon>Cytophagia</taxon>
        <taxon>Cytophagales</taxon>
        <taxon>Thermoflexibacteraceae</taxon>
        <taxon>Thermoflexibacter</taxon>
    </lineage>
</organism>
<dbReference type="SMART" id="SM00631">
    <property type="entry name" value="Zn_pept"/>
    <property type="match status" value="1"/>
</dbReference>
<keyword evidence="6" id="KW-0482">Metalloprotease</keyword>
<dbReference type="RefSeq" id="WP_091544909.1">
    <property type="nucleotide sequence ID" value="NZ_FONY01000016.1"/>
</dbReference>
<feature type="chain" id="PRO_5011664173" evidence="8">
    <location>
        <begin position="24"/>
        <end position="840"/>
    </location>
</feature>
<keyword evidence="4" id="KW-0378">Hydrolase</keyword>
<dbReference type="PANTHER" id="PTHR11705:SF143">
    <property type="entry name" value="SLL0236 PROTEIN"/>
    <property type="match status" value="1"/>
</dbReference>
<gene>
    <name evidence="10" type="ORF">SAMN04488541_101679</name>
</gene>
<keyword evidence="8" id="KW-0732">Signal</keyword>
<evidence type="ECO:0000256" key="3">
    <source>
        <dbReference type="ARBA" id="ARBA00022670"/>
    </source>
</evidence>
<evidence type="ECO:0000313" key="10">
    <source>
        <dbReference type="EMBL" id="SFF12057.1"/>
    </source>
</evidence>
<dbReference type="SUPFAM" id="SSF52317">
    <property type="entry name" value="Class I glutamine amidotransferase-like"/>
    <property type="match status" value="1"/>
</dbReference>
<dbReference type="GO" id="GO:0005615">
    <property type="term" value="C:extracellular space"/>
    <property type="evidence" value="ECO:0007669"/>
    <property type="project" value="TreeGrafter"/>
</dbReference>
<evidence type="ECO:0000256" key="2">
    <source>
        <dbReference type="ARBA" id="ARBA00005988"/>
    </source>
</evidence>
<evidence type="ECO:0000256" key="4">
    <source>
        <dbReference type="ARBA" id="ARBA00022801"/>
    </source>
</evidence>
<dbReference type="InterPro" id="IPR000834">
    <property type="entry name" value="Peptidase_M14"/>
</dbReference>
<dbReference type="CDD" id="cd03128">
    <property type="entry name" value="GAT_1"/>
    <property type="match status" value="1"/>
</dbReference>
<comment type="caution">
    <text evidence="7">Lacks conserved residue(s) required for the propagation of feature annotation.</text>
</comment>
<keyword evidence="10" id="KW-0121">Carboxypeptidase</keyword>
<protein>
    <submittedName>
        <fullName evidence="10">Zinc carboxypeptidase</fullName>
    </submittedName>
</protein>
<name>A0A1I2G4Y5_9BACT</name>
<feature type="signal peptide" evidence="8">
    <location>
        <begin position="1"/>
        <end position="23"/>
    </location>
</feature>
<dbReference type="Proteomes" id="UP000199513">
    <property type="component" value="Unassembled WGS sequence"/>
</dbReference>
<dbReference type="GO" id="GO:0004181">
    <property type="term" value="F:metallocarboxypeptidase activity"/>
    <property type="evidence" value="ECO:0007669"/>
    <property type="project" value="InterPro"/>
</dbReference>
<reference evidence="10 11" key="1">
    <citation type="submission" date="2016-10" db="EMBL/GenBank/DDBJ databases">
        <authorList>
            <person name="de Groot N.N."/>
        </authorList>
    </citation>
    <scope>NUCLEOTIDE SEQUENCE [LARGE SCALE GENOMIC DNA]</scope>
    <source>
        <strain>GEY</strain>
        <strain evidence="11">DSM 9560</strain>
    </source>
</reference>
<dbReference type="Pfam" id="PF00246">
    <property type="entry name" value="Peptidase_M14"/>
    <property type="match status" value="1"/>
</dbReference>
<dbReference type="STRING" id="1003.SAMN04488541_101679"/>
<dbReference type="EMBL" id="FONY01000016">
    <property type="protein sequence ID" value="SFF12057.1"/>
    <property type="molecule type" value="Genomic_DNA"/>
</dbReference>
<feature type="domain" description="Peptidase M14" evidence="9">
    <location>
        <begin position="40"/>
        <end position="366"/>
    </location>
</feature>